<dbReference type="EMBL" id="JAVRRG010000071">
    <property type="protein sequence ID" value="KAK5089775.1"/>
    <property type="molecule type" value="Genomic_DNA"/>
</dbReference>
<evidence type="ECO:0000313" key="3">
    <source>
        <dbReference type="Proteomes" id="UP001345013"/>
    </source>
</evidence>
<keyword evidence="3" id="KW-1185">Reference proteome</keyword>
<protein>
    <recommendedName>
        <fullName evidence="1">Heterokaryon incompatibility domain-containing protein</fullName>
    </recommendedName>
</protein>
<sequence length="546" mass="62021">MWLLNICTRKLEYFEGNKIPSYAILSHRWEHDEVTLQEIKDGRGGEKHGYRKVDMCCKQARKDCPQEQLSHVWVDTCCIDKTSSAELSEAINSMYQWYKDAAVCYAYLSDVKGDVNSASFKNSLWFTRGWTLQELLAPENVIFFDRSWRALGTKVEHAAAVSRITGIPPFRIQSFEPSDFCVANLMSFAAKRQTTREEDRAYSLLGPFQVNMPLIYGEGTRAFTRLQEENIKSRHDLTILAWRSCDARARIFAHSPSDFDNGTYLYSGSGEPSSEFDPETAQPLLSAIGLSVELELVPIHQFVYLAIVGYYYDRSSGMYAPLGMMLREEIRGYGRYHDGSVSATHDYTRSHSITQIHLLDVEPRPSFTIAASPECGHITHFGLTGENDTGMLNVNTSGAGIFDIIHMRMSSSDAQFLVFGADHDWQPFCLASRNAELPKKSCTPDASVYVPQLATYELTVGCISDMMTLVNAMESEQSQKWNLQDGSVELYVLQHSKQQTSSYLSSGHYICLKPIYGHSDTIDVRIDKEFHVERTPRPHRWSWRQL</sequence>
<organism evidence="2 3">
    <name type="scientific">Lithohypha guttulata</name>
    <dbReference type="NCBI Taxonomy" id="1690604"/>
    <lineage>
        <taxon>Eukaryota</taxon>
        <taxon>Fungi</taxon>
        <taxon>Dikarya</taxon>
        <taxon>Ascomycota</taxon>
        <taxon>Pezizomycotina</taxon>
        <taxon>Eurotiomycetes</taxon>
        <taxon>Chaetothyriomycetidae</taxon>
        <taxon>Chaetothyriales</taxon>
        <taxon>Trichomeriaceae</taxon>
        <taxon>Lithohypha</taxon>
    </lineage>
</organism>
<name>A0ABR0K7R1_9EURO</name>
<gene>
    <name evidence="2" type="ORF">LTR24_005936</name>
</gene>
<accession>A0ABR0K7R1</accession>
<evidence type="ECO:0000259" key="1">
    <source>
        <dbReference type="Pfam" id="PF06985"/>
    </source>
</evidence>
<comment type="caution">
    <text evidence="2">The sequence shown here is derived from an EMBL/GenBank/DDBJ whole genome shotgun (WGS) entry which is preliminary data.</text>
</comment>
<dbReference type="PANTHER" id="PTHR10622:SF10">
    <property type="entry name" value="HET DOMAIN-CONTAINING PROTEIN"/>
    <property type="match status" value="1"/>
</dbReference>
<reference evidence="2 3" key="1">
    <citation type="submission" date="2023-08" db="EMBL/GenBank/DDBJ databases">
        <title>Black Yeasts Isolated from many extreme environments.</title>
        <authorList>
            <person name="Coleine C."/>
            <person name="Stajich J.E."/>
            <person name="Selbmann L."/>
        </authorList>
    </citation>
    <scope>NUCLEOTIDE SEQUENCE [LARGE SCALE GENOMIC DNA]</scope>
    <source>
        <strain evidence="2 3">CCFEE 5885</strain>
    </source>
</reference>
<feature type="domain" description="Heterokaryon incompatibility" evidence="1">
    <location>
        <begin position="22"/>
        <end position="113"/>
    </location>
</feature>
<dbReference type="InterPro" id="IPR010730">
    <property type="entry name" value="HET"/>
</dbReference>
<proteinExistence type="predicted"/>
<dbReference type="Proteomes" id="UP001345013">
    <property type="component" value="Unassembled WGS sequence"/>
</dbReference>
<evidence type="ECO:0000313" key="2">
    <source>
        <dbReference type="EMBL" id="KAK5089775.1"/>
    </source>
</evidence>
<dbReference type="Pfam" id="PF06985">
    <property type="entry name" value="HET"/>
    <property type="match status" value="1"/>
</dbReference>
<dbReference type="PANTHER" id="PTHR10622">
    <property type="entry name" value="HET DOMAIN-CONTAINING PROTEIN"/>
    <property type="match status" value="1"/>
</dbReference>